<dbReference type="RefSeq" id="WP_073272927.1">
    <property type="nucleotide sequence ID" value="NZ_FQVA01000001.1"/>
</dbReference>
<name>A0A1M4YSL4_9GAMM</name>
<sequence length="260" mass="29952">MSKPRLSELIIQVEGYANNLVNSVKILDERRYILEPLVNCEEIKTALSHKLKGTFGSRAYNHLVPLLSQDLVRDISRVFLDEARRSGSLINLYRKCEDRRVYEKLKDNFRSIPDRWHENPKIPGLPKEIAKEVIHDWRNQDRNDFESSFNEGWDSVSCAIDQIKSDAVAVKIKTFRDKYHAHLEMTPLGHEPGPFDVGSLDLTINNLFEFVDRYTSPAFELVRLITGCVHDVESFSEIHKKYGLDMWSILSGANNDSESS</sequence>
<evidence type="ECO:0000259" key="1">
    <source>
        <dbReference type="Pfam" id="PF18734"/>
    </source>
</evidence>
<dbReference type="STRING" id="494016.SAMN04487965_1332"/>
<dbReference type="OrthoDB" id="6039895at2"/>
<proteinExistence type="predicted"/>
<dbReference type="EMBL" id="FQVA01000001">
    <property type="protein sequence ID" value="SHF08607.1"/>
    <property type="molecule type" value="Genomic_DNA"/>
</dbReference>
<reference evidence="3" key="1">
    <citation type="submission" date="2016-11" db="EMBL/GenBank/DDBJ databases">
        <authorList>
            <person name="Varghese N."/>
            <person name="Submissions S."/>
        </authorList>
    </citation>
    <scope>NUCLEOTIDE SEQUENCE [LARGE SCALE GENOMIC DNA]</scope>
    <source>
        <strain evidence="3">CGMCC 1.7063</strain>
    </source>
</reference>
<feature type="domain" description="HEPN AbiU2-like" evidence="1">
    <location>
        <begin position="14"/>
        <end position="242"/>
    </location>
</feature>
<dbReference type="Proteomes" id="UP000184170">
    <property type="component" value="Unassembled WGS sequence"/>
</dbReference>
<dbReference type="InterPro" id="IPR040704">
    <property type="entry name" value="HEPN_AbiU2"/>
</dbReference>
<keyword evidence="3" id="KW-1185">Reference proteome</keyword>
<gene>
    <name evidence="2" type="ORF">SAMN04487965_1332</name>
</gene>
<dbReference type="Pfam" id="PF18734">
    <property type="entry name" value="HEPN_AbiU2"/>
    <property type="match status" value="1"/>
</dbReference>
<dbReference type="AlphaFoldDB" id="A0A1M4YSL4"/>
<protein>
    <recommendedName>
        <fullName evidence="1">HEPN AbiU2-like domain-containing protein</fullName>
    </recommendedName>
</protein>
<evidence type="ECO:0000313" key="3">
    <source>
        <dbReference type="Proteomes" id="UP000184170"/>
    </source>
</evidence>
<organism evidence="2 3">
    <name type="scientific">Microbulbifer donghaiensis</name>
    <dbReference type="NCBI Taxonomy" id="494016"/>
    <lineage>
        <taxon>Bacteria</taxon>
        <taxon>Pseudomonadati</taxon>
        <taxon>Pseudomonadota</taxon>
        <taxon>Gammaproteobacteria</taxon>
        <taxon>Cellvibrionales</taxon>
        <taxon>Microbulbiferaceae</taxon>
        <taxon>Microbulbifer</taxon>
    </lineage>
</organism>
<accession>A0A1M4YSL4</accession>
<evidence type="ECO:0000313" key="2">
    <source>
        <dbReference type="EMBL" id="SHF08607.1"/>
    </source>
</evidence>